<organism evidence="1 2">
    <name type="scientific">Novosphingobium mathurense</name>
    <dbReference type="NCBI Taxonomy" id="428990"/>
    <lineage>
        <taxon>Bacteria</taxon>
        <taxon>Pseudomonadati</taxon>
        <taxon>Pseudomonadota</taxon>
        <taxon>Alphaproteobacteria</taxon>
        <taxon>Sphingomonadales</taxon>
        <taxon>Sphingomonadaceae</taxon>
        <taxon>Novosphingobium</taxon>
    </lineage>
</organism>
<accession>A0A1U6IML8</accession>
<dbReference type="RefSeq" id="WP_139384081.1">
    <property type="nucleotide sequence ID" value="NZ_FVZE01000009.1"/>
</dbReference>
<reference evidence="2" key="1">
    <citation type="submission" date="2017-02" db="EMBL/GenBank/DDBJ databases">
        <authorList>
            <person name="Varghese N."/>
            <person name="Submissions S."/>
        </authorList>
    </citation>
    <scope>NUCLEOTIDE SEQUENCE [LARGE SCALE GENOMIC DNA]</scope>
    <source>
        <strain evidence="2">SM117</strain>
    </source>
</reference>
<protein>
    <submittedName>
        <fullName evidence="1">Uncharacterized protein</fullName>
    </submittedName>
</protein>
<evidence type="ECO:0000313" key="2">
    <source>
        <dbReference type="Proteomes" id="UP000190989"/>
    </source>
</evidence>
<name>A0A1U6IML8_9SPHN</name>
<proteinExistence type="predicted"/>
<gene>
    <name evidence="1" type="ORF">SAMN06295987_109107</name>
</gene>
<dbReference type="EMBL" id="FVZE01000009">
    <property type="protein sequence ID" value="SLK09217.1"/>
    <property type="molecule type" value="Genomic_DNA"/>
</dbReference>
<dbReference type="AlphaFoldDB" id="A0A1U6IML8"/>
<evidence type="ECO:0000313" key="1">
    <source>
        <dbReference type="EMBL" id="SLK09217.1"/>
    </source>
</evidence>
<keyword evidence="2" id="KW-1185">Reference proteome</keyword>
<dbReference type="Proteomes" id="UP000190989">
    <property type="component" value="Unassembled WGS sequence"/>
</dbReference>
<sequence>MPYYIEIGAAPWNEDCAQLGQTPDFATINRLEVDAYRGAMIAAYGPPPKGITFAIRSNPHDFGTYRELAVKVDKNDFEDATAAEYLDKLENGLTSWISAGFTAPVSYLPGAQTRKNAANVNDLIRSAKMVTRPMSDGRFFPASNST</sequence>